<sequence length="110" mass="11769">MNIHISSLLQKMEEAIQKAKHSGNDEEVKRQVAAISSLCDVILDAPSQVQMPQSSVISPPPSISTPSAPSVSTDQAMLEKLMGTSGAKTFQHKEEGQKGKDGNGDSIFDF</sequence>
<organism evidence="2 3">
    <name type="scientific">Bacillus zhangzhouensis</name>
    <dbReference type="NCBI Taxonomy" id="1178540"/>
    <lineage>
        <taxon>Bacteria</taxon>
        <taxon>Bacillati</taxon>
        <taxon>Bacillota</taxon>
        <taxon>Bacilli</taxon>
        <taxon>Bacillales</taxon>
        <taxon>Bacillaceae</taxon>
        <taxon>Bacillus</taxon>
    </lineage>
</organism>
<feature type="region of interest" description="Disordered" evidence="1">
    <location>
        <begin position="51"/>
        <end position="110"/>
    </location>
</feature>
<reference evidence="2 3" key="1">
    <citation type="submission" date="2012-09" db="EMBL/GenBank/DDBJ databases">
        <title>Genome Sequence of Bacillus sp. DW5-4.</title>
        <authorList>
            <person name="Lai Q."/>
            <person name="Liu Y."/>
            <person name="Shao Z."/>
        </authorList>
    </citation>
    <scope>NUCLEOTIDE SEQUENCE [LARGE SCALE GENOMIC DNA]</scope>
    <source>
        <strain evidence="2 3">DW5-4</strain>
    </source>
</reference>
<accession>A0A081LAM8</accession>
<feature type="compositionally biased region" description="Low complexity" evidence="1">
    <location>
        <begin position="64"/>
        <end position="73"/>
    </location>
</feature>
<proteinExistence type="predicted"/>
<dbReference type="Pfam" id="PF17261">
    <property type="entry name" value="DUF5327"/>
    <property type="match status" value="1"/>
</dbReference>
<dbReference type="Proteomes" id="UP000028091">
    <property type="component" value="Unassembled WGS sequence"/>
</dbReference>
<dbReference type="EMBL" id="JOTP01000011">
    <property type="protein sequence ID" value="KEP26304.1"/>
    <property type="molecule type" value="Genomic_DNA"/>
</dbReference>
<protein>
    <recommendedName>
        <fullName evidence="4">YwdI family protein</fullName>
    </recommendedName>
</protein>
<name>A0A081LAM8_9BACI</name>
<keyword evidence="3" id="KW-1185">Reference proteome</keyword>
<evidence type="ECO:0000256" key="1">
    <source>
        <dbReference type="SAM" id="MobiDB-lite"/>
    </source>
</evidence>
<dbReference type="AlphaFoldDB" id="A0A081LAM8"/>
<dbReference type="RefSeq" id="WP_034322014.1">
    <property type="nucleotide sequence ID" value="NZ_JAVIKA010000001.1"/>
</dbReference>
<gene>
    <name evidence="2" type="ORF">BA70_03335</name>
</gene>
<evidence type="ECO:0000313" key="3">
    <source>
        <dbReference type="Proteomes" id="UP000028091"/>
    </source>
</evidence>
<comment type="caution">
    <text evidence="2">The sequence shown here is derived from an EMBL/GenBank/DDBJ whole genome shotgun (WGS) entry which is preliminary data.</text>
</comment>
<dbReference type="eggNOG" id="ENOG5033C32">
    <property type="taxonomic scope" value="Bacteria"/>
</dbReference>
<feature type="compositionally biased region" description="Basic and acidic residues" evidence="1">
    <location>
        <begin position="91"/>
        <end position="103"/>
    </location>
</feature>
<evidence type="ECO:0000313" key="2">
    <source>
        <dbReference type="EMBL" id="KEP26304.1"/>
    </source>
</evidence>
<dbReference type="InterPro" id="IPR035218">
    <property type="entry name" value="DUF5327"/>
</dbReference>
<dbReference type="OrthoDB" id="2361717at2"/>
<evidence type="ECO:0008006" key="4">
    <source>
        <dbReference type="Google" id="ProtNLM"/>
    </source>
</evidence>